<dbReference type="RefSeq" id="WP_158493580.1">
    <property type="nucleotide sequence ID" value="NZ_BAABAG010000013.1"/>
</dbReference>
<proteinExistence type="predicted"/>
<organism evidence="2 3">
    <name type="scientific">Micrococcus endophyticus</name>
    <dbReference type="NCBI Taxonomy" id="455343"/>
    <lineage>
        <taxon>Bacteria</taxon>
        <taxon>Bacillati</taxon>
        <taxon>Actinomycetota</taxon>
        <taxon>Actinomycetes</taxon>
        <taxon>Micrococcales</taxon>
        <taxon>Micrococcaceae</taxon>
        <taxon>Micrococcus</taxon>
    </lineage>
</organism>
<keyword evidence="1" id="KW-1133">Transmembrane helix</keyword>
<comment type="caution">
    <text evidence="2">The sequence shown here is derived from an EMBL/GenBank/DDBJ whole genome shotgun (WGS) entry which is preliminary data.</text>
</comment>
<reference evidence="2 3" key="1">
    <citation type="submission" date="2020-08" db="EMBL/GenBank/DDBJ databases">
        <title>Sequencing the genomes of 1000 actinobacteria strains.</title>
        <authorList>
            <person name="Klenk H.-P."/>
        </authorList>
    </citation>
    <scope>NUCLEOTIDE SEQUENCE [LARGE SCALE GENOMIC DNA]</scope>
    <source>
        <strain evidence="2 3">DSM 17945</strain>
    </source>
</reference>
<dbReference type="EMBL" id="JACHMW010000001">
    <property type="protein sequence ID" value="MBB5849136.1"/>
    <property type="molecule type" value="Genomic_DNA"/>
</dbReference>
<accession>A0A7W9N1F5</accession>
<evidence type="ECO:0000313" key="3">
    <source>
        <dbReference type="Proteomes" id="UP000567246"/>
    </source>
</evidence>
<evidence type="ECO:0008006" key="4">
    <source>
        <dbReference type="Google" id="ProtNLM"/>
    </source>
</evidence>
<dbReference type="Proteomes" id="UP000567246">
    <property type="component" value="Unassembled WGS sequence"/>
</dbReference>
<keyword evidence="1" id="KW-0472">Membrane</keyword>
<evidence type="ECO:0000313" key="2">
    <source>
        <dbReference type="EMBL" id="MBB5849136.1"/>
    </source>
</evidence>
<name>A0A7W9N1F5_9MICC</name>
<keyword evidence="3" id="KW-1185">Reference proteome</keyword>
<sequence>MPDMDSTRGALSDDAFDALVSALAEGGVRPEDLDEALHARGVTSLTPRERADLRDTLRVIEALRADPLLVEPPHGLWEKVAAAIEAEGDLAATPATVADLDAHRSRRRGGAGARWWVPAAAAVAGLLVGGGAVWLNLQPSEAPETGPVAEPQVIGDAEMDPVAATGTTASAKMTREPDGSLELTVDVPEVPDAAAGYYEVWLRDADASRLISLGTISSTSTTLRVPEGIDFSRYPVVDVSHEHFDGDPTHSGTTLWAGAMTERS</sequence>
<dbReference type="AlphaFoldDB" id="A0A7W9N1F5"/>
<keyword evidence="1" id="KW-0812">Transmembrane</keyword>
<feature type="transmembrane region" description="Helical" evidence="1">
    <location>
        <begin position="115"/>
        <end position="135"/>
    </location>
</feature>
<evidence type="ECO:0000256" key="1">
    <source>
        <dbReference type="SAM" id="Phobius"/>
    </source>
</evidence>
<protein>
    <recommendedName>
        <fullName evidence="4">Anti-sigma factor</fullName>
    </recommendedName>
</protein>
<gene>
    <name evidence="2" type="ORF">HDA33_001700</name>
</gene>